<dbReference type="RefSeq" id="XP_067512861.1">
    <property type="nucleotide sequence ID" value="XM_067656760.1"/>
</dbReference>
<dbReference type="OMA" id="GETRRHN"/>
<dbReference type="EMBL" id="CH476732">
    <property type="protein sequence ID" value="EIE77465.1"/>
    <property type="molecule type" value="Genomic_DNA"/>
</dbReference>
<dbReference type="InParanoid" id="I1BMN5"/>
<accession>I1BMN5</accession>
<organism evidence="1 2">
    <name type="scientific">Rhizopus delemar (strain RA 99-880 / ATCC MYA-4621 / FGSC 9543 / NRRL 43880)</name>
    <name type="common">Mucormycosis agent</name>
    <name type="synonym">Rhizopus arrhizus var. delemar</name>
    <dbReference type="NCBI Taxonomy" id="246409"/>
    <lineage>
        <taxon>Eukaryota</taxon>
        <taxon>Fungi</taxon>
        <taxon>Fungi incertae sedis</taxon>
        <taxon>Mucoromycota</taxon>
        <taxon>Mucoromycotina</taxon>
        <taxon>Mucoromycetes</taxon>
        <taxon>Mucorales</taxon>
        <taxon>Mucorineae</taxon>
        <taxon>Rhizopodaceae</taxon>
        <taxon>Rhizopus</taxon>
    </lineage>
</organism>
<dbReference type="OrthoDB" id="2278533at2759"/>
<gene>
    <name evidence="1" type="ORF">RO3G_02169</name>
</gene>
<dbReference type="GeneID" id="93609141"/>
<reference evidence="1 2" key="1">
    <citation type="journal article" date="2009" name="PLoS Genet.">
        <title>Genomic analysis of the basal lineage fungus Rhizopus oryzae reveals a whole-genome duplication.</title>
        <authorList>
            <person name="Ma L.-J."/>
            <person name="Ibrahim A.S."/>
            <person name="Skory C."/>
            <person name="Grabherr M.G."/>
            <person name="Burger G."/>
            <person name="Butler M."/>
            <person name="Elias M."/>
            <person name="Idnurm A."/>
            <person name="Lang B.F."/>
            <person name="Sone T."/>
            <person name="Abe A."/>
            <person name="Calvo S.E."/>
            <person name="Corrochano L.M."/>
            <person name="Engels R."/>
            <person name="Fu J."/>
            <person name="Hansberg W."/>
            <person name="Kim J.-M."/>
            <person name="Kodira C.D."/>
            <person name="Koehrsen M.J."/>
            <person name="Liu B."/>
            <person name="Miranda-Saavedra D."/>
            <person name="O'Leary S."/>
            <person name="Ortiz-Castellanos L."/>
            <person name="Poulter R."/>
            <person name="Rodriguez-Romero J."/>
            <person name="Ruiz-Herrera J."/>
            <person name="Shen Y.-Q."/>
            <person name="Zeng Q."/>
            <person name="Galagan J."/>
            <person name="Birren B.W."/>
            <person name="Cuomo C.A."/>
            <person name="Wickes B.L."/>
        </authorList>
    </citation>
    <scope>NUCLEOTIDE SEQUENCE [LARGE SCALE GENOMIC DNA]</scope>
    <source>
        <strain evidence="2">RA 99-880 / ATCC MYA-4621 / FGSC 9543 / NRRL 43880</strain>
    </source>
</reference>
<name>I1BMN5_RHIO9</name>
<evidence type="ECO:0000313" key="1">
    <source>
        <dbReference type="EMBL" id="EIE77465.1"/>
    </source>
</evidence>
<sequence length="166" mass="19412">MACTIRGEQFHFSINTINVQQSREFSSTVRGEIALLILSTGKVVEDEIFQFGLQCQYEHHAHIFIIAPDNPVWKSSFITDELKEIRDKNPHHLSPCSDILLNYFSIFTGLKTVDELIKQTRKRHFDFDSEFDLDWAQQSMQSTLRLFKSRYTPLTDQSEADIIRRI</sequence>
<dbReference type="Proteomes" id="UP000009138">
    <property type="component" value="Unassembled WGS sequence"/>
</dbReference>
<proteinExistence type="predicted"/>
<dbReference type="AlphaFoldDB" id="I1BMN5"/>
<dbReference type="VEuPathDB" id="FungiDB:RO3G_02169"/>
<evidence type="ECO:0000313" key="2">
    <source>
        <dbReference type="Proteomes" id="UP000009138"/>
    </source>
</evidence>
<protein>
    <submittedName>
        <fullName evidence="1">Uncharacterized protein</fullName>
    </submittedName>
</protein>
<keyword evidence="2" id="KW-1185">Reference proteome</keyword>